<dbReference type="Pfam" id="PF12894">
    <property type="entry name" value="ANAPC4_WD40"/>
    <property type="match status" value="1"/>
</dbReference>
<feature type="domain" description="Anaphase-promoting complex subunit 4-like WD40" evidence="6">
    <location>
        <begin position="275"/>
        <end position="314"/>
    </location>
</feature>
<reference evidence="7 8" key="1">
    <citation type="submission" date="2019-08" db="EMBL/GenBank/DDBJ databases">
        <title>Draft genome sequences of two oriental melons (Cucumis melo L. var makuwa).</title>
        <authorList>
            <person name="Kwon S.-Y."/>
        </authorList>
    </citation>
    <scope>NUCLEOTIDE SEQUENCE [LARGE SCALE GENOMIC DNA]</scope>
    <source>
        <strain evidence="8">cv. Chang Bougi</strain>
        <tissue evidence="7">Leaf</tissue>
    </source>
</reference>
<dbReference type="GO" id="GO:0051301">
    <property type="term" value="P:cell division"/>
    <property type="evidence" value="ECO:0007669"/>
    <property type="project" value="UniProtKB-KW"/>
</dbReference>
<dbReference type="PANTHER" id="PTHR13260">
    <property type="entry name" value="ANAPHASE PROMOTING COMPLEX SUBUNIT 4 APC4"/>
    <property type="match status" value="1"/>
</dbReference>
<dbReference type="InterPro" id="IPR024789">
    <property type="entry name" value="APC4"/>
</dbReference>
<feature type="compositionally biased region" description="Acidic residues" evidence="5">
    <location>
        <begin position="347"/>
        <end position="358"/>
    </location>
</feature>
<feature type="region of interest" description="Disordered" evidence="5">
    <location>
        <begin position="346"/>
        <end position="430"/>
    </location>
</feature>
<proteinExistence type="predicted"/>
<dbReference type="PANTHER" id="PTHR13260:SF0">
    <property type="entry name" value="ANAPHASE-PROMOTING COMPLEX SUBUNIT 4"/>
    <property type="match status" value="1"/>
</dbReference>
<evidence type="ECO:0000256" key="2">
    <source>
        <dbReference type="ARBA" id="ARBA00022776"/>
    </source>
</evidence>
<evidence type="ECO:0000256" key="4">
    <source>
        <dbReference type="ARBA" id="ARBA00023306"/>
    </source>
</evidence>
<evidence type="ECO:0000256" key="1">
    <source>
        <dbReference type="ARBA" id="ARBA00022618"/>
    </source>
</evidence>
<dbReference type="InterPro" id="IPR024977">
    <property type="entry name" value="Apc4-like_WD40_dom"/>
</dbReference>
<comment type="caution">
    <text evidence="7">The sequence shown here is derived from an EMBL/GenBank/DDBJ whole genome shotgun (WGS) entry which is preliminary data.</text>
</comment>
<dbReference type="GO" id="GO:0005680">
    <property type="term" value="C:anaphase-promoting complex"/>
    <property type="evidence" value="ECO:0007669"/>
    <property type="project" value="InterPro"/>
</dbReference>
<keyword evidence="2" id="KW-0498">Mitosis</keyword>
<feature type="compositionally biased region" description="Polar residues" evidence="5">
    <location>
        <begin position="374"/>
        <end position="392"/>
    </location>
</feature>
<dbReference type="GO" id="GO:0070979">
    <property type="term" value="P:protein K11-linked ubiquitination"/>
    <property type="evidence" value="ECO:0007669"/>
    <property type="project" value="TreeGrafter"/>
</dbReference>
<evidence type="ECO:0000313" key="8">
    <source>
        <dbReference type="Proteomes" id="UP000321947"/>
    </source>
</evidence>
<name>A0A5D3BAN4_CUCMM</name>
<evidence type="ECO:0000256" key="5">
    <source>
        <dbReference type="SAM" id="MobiDB-lite"/>
    </source>
</evidence>
<protein>
    <submittedName>
        <fullName evidence="7">Aldo-keto reductase family 4 member C9-like</fullName>
    </submittedName>
</protein>
<dbReference type="GO" id="GO:0034399">
    <property type="term" value="C:nuclear periphery"/>
    <property type="evidence" value="ECO:0007669"/>
    <property type="project" value="TreeGrafter"/>
</dbReference>
<sequence length="430" mass="47742">MAWINAVEDSLGEGRTWLTKLYGWLTRSGRRLDYGWLSGKNGVQLCLRKDAAATGNLHGSGGRGRTTDGRLLMQQKTDSRLTDDCEMQRRWCFVKYGDGDGRLTKMVLENPIFSPPNLSSSPIFSNSHTPLLGHDCANNPSRRPVTERSHTTDVPPCTLQNFLLYYSSNGFSNLLFPLNTGANIPSLGLGTWQATDGLLTNAIVVAVKLAKEDYLELKQEASELQEYSNAKLDRGTRYLGVLAEKTHKLGKTMSTGVLPFQLQFDKRIAFQVKIVKWNPENDLLAMVIENSKILFHRFNWQRLWTISLDSDSSDSENNVVLSTLFHRKFAFCCFVIASCFPTVSLPNDEDDASDETDEYYVSGTEDTTVPEDSLASTEDSSTSYNTRTSNPRSIEGPGEFSTPMSLPGNVGSTSGPRRPPIRGQHVVSEG</sequence>
<accession>A0A5D3BAN4</accession>
<dbReference type="Proteomes" id="UP000321947">
    <property type="component" value="Unassembled WGS sequence"/>
</dbReference>
<evidence type="ECO:0000256" key="3">
    <source>
        <dbReference type="ARBA" id="ARBA00022786"/>
    </source>
</evidence>
<keyword evidence="3" id="KW-0833">Ubl conjugation pathway</keyword>
<dbReference type="GO" id="GO:0031145">
    <property type="term" value="P:anaphase-promoting complex-dependent catabolic process"/>
    <property type="evidence" value="ECO:0007669"/>
    <property type="project" value="InterPro"/>
</dbReference>
<evidence type="ECO:0000259" key="6">
    <source>
        <dbReference type="Pfam" id="PF12894"/>
    </source>
</evidence>
<gene>
    <name evidence="7" type="ORF">E5676_scaffold261G00020</name>
</gene>
<keyword evidence="4" id="KW-0131">Cell cycle</keyword>
<dbReference type="EMBL" id="SSTD01019758">
    <property type="protein sequence ID" value="TYJ96177.1"/>
    <property type="molecule type" value="Genomic_DNA"/>
</dbReference>
<keyword evidence="1" id="KW-0132">Cell division</keyword>
<organism evidence="7 8">
    <name type="scientific">Cucumis melo var. makuwa</name>
    <name type="common">Oriental melon</name>
    <dbReference type="NCBI Taxonomy" id="1194695"/>
    <lineage>
        <taxon>Eukaryota</taxon>
        <taxon>Viridiplantae</taxon>
        <taxon>Streptophyta</taxon>
        <taxon>Embryophyta</taxon>
        <taxon>Tracheophyta</taxon>
        <taxon>Spermatophyta</taxon>
        <taxon>Magnoliopsida</taxon>
        <taxon>eudicotyledons</taxon>
        <taxon>Gunneridae</taxon>
        <taxon>Pentapetalae</taxon>
        <taxon>rosids</taxon>
        <taxon>fabids</taxon>
        <taxon>Cucurbitales</taxon>
        <taxon>Cucurbitaceae</taxon>
        <taxon>Benincaseae</taxon>
        <taxon>Cucumis</taxon>
    </lineage>
</organism>
<evidence type="ECO:0000313" key="7">
    <source>
        <dbReference type="EMBL" id="TYJ96177.1"/>
    </source>
</evidence>
<dbReference type="AlphaFoldDB" id="A0A5D3BAN4"/>